<dbReference type="EMBL" id="QTSX02004675">
    <property type="protein sequence ID" value="KAJ9063762.1"/>
    <property type="molecule type" value="Genomic_DNA"/>
</dbReference>
<proteinExistence type="predicted"/>
<keyword evidence="2" id="KW-1185">Reference proteome</keyword>
<comment type="caution">
    <text evidence="1">The sequence shown here is derived from an EMBL/GenBank/DDBJ whole genome shotgun (WGS) entry which is preliminary data.</text>
</comment>
<protein>
    <submittedName>
        <fullName evidence="1">Uncharacterized protein</fullName>
    </submittedName>
</protein>
<name>A0ACC2SNC1_9FUNG</name>
<dbReference type="Proteomes" id="UP001165960">
    <property type="component" value="Unassembled WGS sequence"/>
</dbReference>
<accession>A0ACC2SNC1</accession>
<reference evidence="1" key="1">
    <citation type="submission" date="2022-04" db="EMBL/GenBank/DDBJ databases">
        <title>Genome of the entomopathogenic fungus Entomophthora muscae.</title>
        <authorList>
            <person name="Elya C."/>
            <person name="Lovett B.R."/>
            <person name="Lee E."/>
            <person name="Macias A.M."/>
            <person name="Hajek A.E."/>
            <person name="De Bivort B.L."/>
            <person name="Kasson M.T."/>
            <person name="De Fine Licht H.H."/>
            <person name="Stajich J.E."/>
        </authorList>
    </citation>
    <scope>NUCLEOTIDE SEQUENCE</scope>
    <source>
        <strain evidence="1">Berkeley</strain>
    </source>
</reference>
<evidence type="ECO:0000313" key="1">
    <source>
        <dbReference type="EMBL" id="KAJ9063762.1"/>
    </source>
</evidence>
<evidence type="ECO:0000313" key="2">
    <source>
        <dbReference type="Proteomes" id="UP001165960"/>
    </source>
</evidence>
<sequence>MVSIPVGSLVTGLNPSAGIDLLGGMFPSRWVSDILLASLKEPQTIFAALLATSQSSPPSAGSSCIHSGPGVYSNVIQEALIIPCAKEAPSAQDFRKLGFVYIAVLELANQVGNLQN</sequence>
<gene>
    <name evidence="1" type="ORF">DSO57_1037636</name>
</gene>
<organism evidence="1 2">
    <name type="scientific">Entomophthora muscae</name>
    <dbReference type="NCBI Taxonomy" id="34485"/>
    <lineage>
        <taxon>Eukaryota</taxon>
        <taxon>Fungi</taxon>
        <taxon>Fungi incertae sedis</taxon>
        <taxon>Zoopagomycota</taxon>
        <taxon>Entomophthoromycotina</taxon>
        <taxon>Entomophthoromycetes</taxon>
        <taxon>Entomophthorales</taxon>
        <taxon>Entomophthoraceae</taxon>
        <taxon>Entomophthora</taxon>
    </lineage>
</organism>